<gene>
    <name evidence="7" type="ORF">STCU_03906</name>
</gene>
<comment type="subcellular location">
    <subcellularLocation>
        <location evidence="1">Mitochondrion inner membrane</location>
    </subcellularLocation>
</comment>
<comment type="caution">
    <text evidence="7">The sequence shown here is derived from an EMBL/GenBank/DDBJ whole genome shotgun (WGS) entry which is preliminary data.</text>
</comment>
<keyword evidence="3" id="KW-0999">Mitochondrion inner membrane</keyword>
<protein>
    <submittedName>
        <fullName evidence="7">DnaJ like protein subfamily C member 19</fullName>
    </submittedName>
</protein>
<keyword evidence="8" id="KW-1185">Reference proteome</keyword>
<reference evidence="7 8" key="1">
    <citation type="journal article" date="2013" name="PLoS ONE">
        <title>Predicting the Proteins of Angomonas deanei, Strigomonas culicis and Their Respective Endosymbionts Reveals New Aspects of the Trypanosomatidae Family.</title>
        <authorList>
            <person name="Motta M.C."/>
            <person name="Martins A.C."/>
            <person name="de Souza S.S."/>
            <person name="Catta-Preta C.M."/>
            <person name="Silva R."/>
            <person name="Klein C.C."/>
            <person name="de Almeida L.G."/>
            <person name="de Lima Cunha O."/>
            <person name="Ciapina L.P."/>
            <person name="Brocchi M."/>
            <person name="Colabardini A.C."/>
            <person name="de Araujo Lima B."/>
            <person name="Machado C.R."/>
            <person name="de Almeida Soares C.M."/>
            <person name="Probst C.M."/>
            <person name="de Menezes C.B."/>
            <person name="Thompson C.E."/>
            <person name="Bartholomeu D.C."/>
            <person name="Gradia D.F."/>
            <person name="Pavoni D.P."/>
            <person name="Grisard E.C."/>
            <person name="Fantinatti-Garboggini F."/>
            <person name="Marchini F.K."/>
            <person name="Rodrigues-Luiz G.F."/>
            <person name="Wagner G."/>
            <person name="Goldman G.H."/>
            <person name="Fietto J.L."/>
            <person name="Elias M.C."/>
            <person name="Goldman M.H."/>
            <person name="Sagot M.F."/>
            <person name="Pereira M."/>
            <person name="Stoco P.H."/>
            <person name="de Mendonca-Neto R.P."/>
            <person name="Teixeira S.M."/>
            <person name="Maciel T.E."/>
            <person name="de Oliveira Mendes T.A."/>
            <person name="Urmenyi T.P."/>
            <person name="de Souza W."/>
            <person name="Schenkman S."/>
            <person name="de Vasconcelos A.T."/>
        </authorList>
    </citation>
    <scope>NUCLEOTIDE SEQUENCE [LARGE SCALE GENOMIC DNA]</scope>
</reference>
<keyword evidence="6" id="KW-0472">Membrane</keyword>
<evidence type="ECO:0000256" key="2">
    <source>
        <dbReference type="ARBA" id="ARBA00022692"/>
    </source>
</evidence>
<evidence type="ECO:0000256" key="1">
    <source>
        <dbReference type="ARBA" id="ARBA00004273"/>
    </source>
</evidence>
<dbReference type="PANTHER" id="PTHR12763">
    <property type="match status" value="1"/>
</dbReference>
<evidence type="ECO:0000256" key="4">
    <source>
        <dbReference type="ARBA" id="ARBA00022989"/>
    </source>
</evidence>
<dbReference type="FunFam" id="1.10.287.110:FF:000154">
    <property type="entry name" value="Hypothetical_protein_-_conserved"/>
    <property type="match status" value="1"/>
</dbReference>
<keyword evidence="4" id="KW-1133">Transmembrane helix</keyword>
<accession>S9W4H0</accession>
<name>S9W4H0_9TRYP</name>
<dbReference type="InterPro" id="IPR036869">
    <property type="entry name" value="J_dom_sf"/>
</dbReference>
<dbReference type="OrthoDB" id="240298at2759"/>
<evidence type="ECO:0000256" key="6">
    <source>
        <dbReference type="ARBA" id="ARBA00023136"/>
    </source>
</evidence>
<evidence type="ECO:0000256" key="3">
    <source>
        <dbReference type="ARBA" id="ARBA00022792"/>
    </source>
</evidence>
<dbReference type="GO" id="GO:0001671">
    <property type="term" value="F:ATPase activator activity"/>
    <property type="evidence" value="ECO:0007669"/>
    <property type="project" value="TreeGrafter"/>
</dbReference>
<dbReference type="Proteomes" id="UP000015354">
    <property type="component" value="Unassembled WGS sequence"/>
</dbReference>
<dbReference type="SUPFAM" id="SSF46565">
    <property type="entry name" value="Chaperone J-domain"/>
    <property type="match status" value="1"/>
</dbReference>
<dbReference type="GO" id="GO:0001405">
    <property type="term" value="C:PAM complex, Tim23 associated import motor"/>
    <property type="evidence" value="ECO:0007669"/>
    <property type="project" value="TreeGrafter"/>
</dbReference>
<evidence type="ECO:0000256" key="5">
    <source>
        <dbReference type="ARBA" id="ARBA00023128"/>
    </source>
</evidence>
<keyword evidence="2" id="KW-0812">Transmembrane</keyword>
<proteinExistence type="predicted"/>
<dbReference type="PANTHER" id="PTHR12763:SF28">
    <property type="entry name" value="GEO10507P1-RELATED"/>
    <property type="match status" value="1"/>
</dbReference>
<dbReference type="GO" id="GO:0030150">
    <property type="term" value="P:protein import into mitochondrial matrix"/>
    <property type="evidence" value="ECO:0007669"/>
    <property type="project" value="TreeGrafter"/>
</dbReference>
<evidence type="ECO:0000313" key="8">
    <source>
        <dbReference type="Proteomes" id="UP000015354"/>
    </source>
</evidence>
<evidence type="ECO:0000313" key="7">
    <source>
        <dbReference type="EMBL" id="EPY30760.1"/>
    </source>
</evidence>
<dbReference type="EMBL" id="ATMH01003906">
    <property type="protein sequence ID" value="EPY30760.1"/>
    <property type="molecule type" value="Genomic_DNA"/>
</dbReference>
<keyword evidence="5" id="KW-0496">Mitochondrion</keyword>
<dbReference type="AlphaFoldDB" id="S9W4H0"/>
<dbReference type="Gene3D" id="1.10.287.110">
    <property type="entry name" value="DnaJ domain"/>
    <property type="match status" value="1"/>
</dbReference>
<sequence length="119" mass="12918">MAAPLVAGALLGGGLYYASRVIPRIAQRARAAGAGTAAPHLGQQPYHVFEYGFQKTMTEREALLLLGFAEKEAGGVLRRPAEEDVKQRYRTLMKDFHSDVGGSPYIAMKLNEAKAVLSR</sequence>
<organism evidence="7 8">
    <name type="scientific">Strigomonas culicis</name>
    <dbReference type="NCBI Taxonomy" id="28005"/>
    <lineage>
        <taxon>Eukaryota</taxon>
        <taxon>Discoba</taxon>
        <taxon>Euglenozoa</taxon>
        <taxon>Kinetoplastea</taxon>
        <taxon>Metakinetoplastina</taxon>
        <taxon>Trypanosomatida</taxon>
        <taxon>Trypanosomatidae</taxon>
        <taxon>Strigomonadinae</taxon>
        <taxon>Strigomonas</taxon>
    </lineage>
</organism>